<evidence type="ECO:0000256" key="9">
    <source>
        <dbReference type="ARBA" id="ARBA00022756"/>
    </source>
</evidence>
<dbReference type="Gene3D" id="3.90.1150.10">
    <property type="entry name" value="Aspartate Aminotransferase, domain 1"/>
    <property type="match status" value="1"/>
</dbReference>
<evidence type="ECO:0000256" key="3">
    <source>
        <dbReference type="ARBA" id="ARBA00005063"/>
    </source>
</evidence>
<dbReference type="RefSeq" id="WP_096406218.1">
    <property type="nucleotide sequence ID" value="NZ_AP017372.2"/>
</dbReference>
<protein>
    <recommendedName>
        <fullName evidence="13">Adenosylmethionine-8-amino-7-oxononanoate aminotransferase</fullName>
        <ecNumber evidence="13">2.6.1.62</ecNumber>
    </recommendedName>
    <alternativeName>
        <fullName evidence="13">7,8-diamino-pelargonic acid aminotransferase</fullName>
        <shortName evidence="13">DAPA AT</shortName>
        <shortName evidence="13">DAPA aminotransferase</shortName>
    </alternativeName>
    <alternativeName>
        <fullName evidence="13">7,8-diaminononanoate synthase</fullName>
        <shortName evidence="13">DANS</shortName>
    </alternativeName>
    <alternativeName>
        <fullName evidence="13">Diaminopelargonic acid synthase</fullName>
    </alternativeName>
</protein>
<evidence type="ECO:0000256" key="13">
    <source>
        <dbReference type="HAMAP-Rule" id="MF_00834"/>
    </source>
</evidence>
<evidence type="ECO:0000256" key="11">
    <source>
        <dbReference type="ARBA" id="ARBA00048449"/>
    </source>
</evidence>
<name>A0A110B469_HALHR</name>
<organism evidence="14 15">
    <name type="scientific">Halorhodospira halochloris</name>
    <name type="common">Ectothiorhodospira halochloris</name>
    <dbReference type="NCBI Taxonomy" id="1052"/>
    <lineage>
        <taxon>Bacteria</taxon>
        <taxon>Pseudomonadati</taxon>
        <taxon>Pseudomonadota</taxon>
        <taxon>Gammaproteobacteria</taxon>
        <taxon>Chromatiales</taxon>
        <taxon>Ectothiorhodospiraceae</taxon>
        <taxon>Halorhodospira</taxon>
    </lineage>
</organism>
<dbReference type="InterPro" id="IPR005815">
    <property type="entry name" value="BioA"/>
</dbReference>
<dbReference type="HAMAP" id="MF_00834">
    <property type="entry name" value="BioA"/>
    <property type="match status" value="1"/>
</dbReference>
<dbReference type="OrthoDB" id="9770449at2"/>
<comment type="pathway">
    <text evidence="3 13">Cofactor biosynthesis; biotin biosynthesis; 7,8-diaminononanoate from 8-amino-7-oxononanoate (SAM route): step 1/1.</text>
</comment>
<dbReference type="InterPro" id="IPR015424">
    <property type="entry name" value="PyrdxlP-dep_Trfase"/>
</dbReference>
<evidence type="ECO:0000313" key="15">
    <source>
        <dbReference type="Proteomes" id="UP000218890"/>
    </source>
</evidence>
<feature type="binding site" evidence="13">
    <location>
        <position position="150"/>
    </location>
    <ligand>
        <name>substrate</name>
    </ligand>
</feature>
<reference evidence="14" key="1">
    <citation type="submission" date="2016-02" db="EMBL/GenBank/DDBJ databases">
        <title>Halorhodospira halochloris DSM-1059 complete genome, version 2.</title>
        <authorList>
            <person name="Tsukatani Y."/>
        </authorList>
    </citation>
    <scope>NUCLEOTIDE SEQUENCE</scope>
    <source>
        <strain evidence="14">DSM 1059</strain>
    </source>
</reference>
<keyword evidence="15" id="KW-1185">Reference proteome</keyword>
<dbReference type="EMBL" id="AP017372">
    <property type="protein sequence ID" value="BAU56408.1"/>
    <property type="molecule type" value="Genomic_DNA"/>
</dbReference>
<feature type="site" description="Participates in the substrate recognition with KAPA and in a stacking interaction with the adenine ring of SAM" evidence="13">
    <location>
        <position position="20"/>
    </location>
</feature>
<sequence length="452" mass="50368">MHERNAALIQRDLNVLWHPCTQMKDHEQIPLLPVEQGRGAWLKDLEGRWYLDAVSSWWVNLFGHCNPQINARIKEQVDQLEHVILAGCSHEPAVELAERLVSITPQGLTRCFYTDNGSSAVEVALKMSHHYWRNIGKPHKTKYISLANSYHGETLGALAVGDVALFKSTYEPLLMESITVPGPDSFHRDEGVSWAEHAEQMFVHMEAALENHAEECAAVIVEPLLQCAGGMRMYHPRYLELLREACDRHGVHLIADEIATGFGRTGTMFACEQANISPDFICLSKGLTGGYLPLAAVLMGEDIYAAFYDDFTKLTAFLHSHSYTGNPIACAAALATLDIFANDDVIGQNRQTAELMAEAAQPLIDHPHVGEVRQVGMVLAAEMVKDKAHMTPFPWQERRGLHIFRHALERGVLMRPLGHTVYWMPPYVISPDEVALLGEVAAEGIDKATRNP</sequence>
<keyword evidence="7 13" id="KW-0808">Transferase</keyword>
<dbReference type="SUPFAM" id="SSF53383">
    <property type="entry name" value="PLP-dependent transferases"/>
    <property type="match status" value="1"/>
</dbReference>
<dbReference type="GO" id="GO:0030170">
    <property type="term" value="F:pyridoxal phosphate binding"/>
    <property type="evidence" value="ECO:0007669"/>
    <property type="project" value="UniProtKB-UniRule"/>
</dbReference>
<feature type="binding site" evidence="13">
    <location>
        <position position="415"/>
    </location>
    <ligand>
        <name>substrate</name>
    </ligand>
</feature>
<dbReference type="InterPro" id="IPR049704">
    <property type="entry name" value="Aminotrans_3_PPA_site"/>
</dbReference>
<evidence type="ECO:0000256" key="8">
    <source>
        <dbReference type="ARBA" id="ARBA00022691"/>
    </source>
</evidence>
<dbReference type="Proteomes" id="UP000218890">
    <property type="component" value="Chromosome"/>
</dbReference>
<dbReference type="InterPro" id="IPR015422">
    <property type="entry name" value="PyrdxlP-dep_Trfase_small"/>
</dbReference>
<dbReference type="GO" id="GO:0005737">
    <property type="term" value="C:cytoplasm"/>
    <property type="evidence" value="ECO:0007669"/>
    <property type="project" value="UniProtKB-SubCell"/>
</dbReference>
<evidence type="ECO:0000256" key="7">
    <source>
        <dbReference type="ARBA" id="ARBA00022679"/>
    </source>
</evidence>
<dbReference type="AlphaFoldDB" id="A0A110B469"/>
<feature type="binding site" evidence="13">
    <location>
        <position position="256"/>
    </location>
    <ligand>
        <name>pyridoxal 5'-phosphate</name>
        <dbReference type="ChEBI" id="CHEBI:597326"/>
    </ligand>
</feature>
<gene>
    <name evidence="13 14" type="primary">bioA</name>
    <name evidence="14" type="ORF">HH1059_23390</name>
</gene>
<accession>A0A110B469</accession>
<dbReference type="Gene3D" id="3.40.640.10">
    <property type="entry name" value="Type I PLP-dependent aspartate aminotransferase-like (Major domain)"/>
    <property type="match status" value="1"/>
</dbReference>
<dbReference type="PROSITE" id="PS00600">
    <property type="entry name" value="AA_TRANSFER_CLASS_3"/>
    <property type="match status" value="1"/>
</dbReference>
<dbReference type="NCBIfam" id="TIGR00508">
    <property type="entry name" value="bioA"/>
    <property type="match status" value="1"/>
</dbReference>
<evidence type="ECO:0000256" key="6">
    <source>
        <dbReference type="ARBA" id="ARBA00022576"/>
    </source>
</evidence>
<dbReference type="PANTHER" id="PTHR42684:SF17">
    <property type="entry name" value="ADENOSYLMETHIONINE-8-AMINO-7-OXONONANOATE AMINOTRANSFERASE"/>
    <property type="match status" value="1"/>
</dbReference>
<dbReference type="CDD" id="cd00610">
    <property type="entry name" value="OAT_like"/>
    <property type="match status" value="1"/>
</dbReference>
<dbReference type="EC" id="2.6.1.62" evidence="13"/>
<feature type="modified residue" description="N6-(pyridoxal phosphate)lysine" evidence="13">
    <location>
        <position position="285"/>
    </location>
</feature>
<dbReference type="UniPathway" id="UPA00078">
    <property type="reaction ID" value="UER00160"/>
</dbReference>
<evidence type="ECO:0000256" key="10">
    <source>
        <dbReference type="ARBA" id="ARBA00022898"/>
    </source>
</evidence>
<dbReference type="GO" id="GO:0009102">
    <property type="term" value="P:biotin biosynthetic process"/>
    <property type="evidence" value="ECO:0007669"/>
    <property type="project" value="UniProtKB-UniRule"/>
</dbReference>
<evidence type="ECO:0000256" key="2">
    <source>
        <dbReference type="ARBA" id="ARBA00004496"/>
    </source>
</evidence>
<dbReference type="FunFam" id="3.40.640.10:FF:000078">
    <property type="entry name" value="Adenosylmethionine-8-amino-7-oxononanoate aminotransferase"/>
    <property type="match status" value="1"/>
</dbReference>
<keyword evidence="6 13" id="KW-0032">Aminotransferase</keyword>
<feature type="binding site" evidence="13">
    <location>
        <position position="320"/>
    </location>
    <ligand>
        <name>substrate</name>
    </ligand>
</feature>
<evidence type="ECO:0000256" key="12">
    <source>
        <dbReference type="ARBA" id="ARBA00060970"/>
    </source>
</evidence>
<keyword evidence="9 13" id="KW-0093">Biotin biosynthesis</keyword>
<comment type="catalytic activity">
    <reaction evidence="11 13">
        <text>(8S)-8-amino-7-oxononanoate + S-adenosyl-L-methionine = S-adenosyl-4-methylsulfanyl-2-oxobutanoate + (7R,8S)-7,8-diammoniononanoate</text>
        <dbReference type="Rhea" id="RHEA:16861"/>
        <dbReference type="ChEBI" id="CHEBI:16490"/>
        <dbReference type="ChEBI" id="CHEBI:59789"/>
        <dbReference type="ChEBI" id="CHEBI:149468"/>
        <dbReference type="ChEBI" id="CHEBI:149469"/>
        <dbReference type="EC" id="2.6.1.62"/>
    </reaction>
</comment>
<feature type="binding site" evidence="13">
    <location>
        <position position="285"/>
    </location>
    <ligand>
        <name>substrate</name>
    </ligand>
</feature>
<dbReference type="GO" id="GO:0004015">
    <property type="term" value="F:adenosylmethionine-8-amino-7-oxononanoate transaminase activity"/>
    <property type="evidence" value="ECO:0007669"/>
    <property type="project" value="UniProtKB-UniRule"/>
</dbReference>
<evidence type="ECO:0000256" key="1">
    <source>
        <dbReference type="ARBA" id="ARBA00001933"/>
    </source>
</evidence>
<dbReference type="NCBIfam" id="NF004624">
    <property type="entry name" value="PRK05964.1"/>
    <property type="match status" value="1"/>
</dbReference>
<comment type="cofactor">
    <cofactor evidence="1 13">
        <name>pyridoxal 5'-phosphate</name>
        <dbReference type="ChEBI" id="CHEBI:597326"/>
    </cofactor>
</comment>
<feature type="binding site" evidence="13">
    <location>
        <begin position="321"/>
        <end position="322"/>
    </location>
    <ligand>
        <name>pyridoxal 5'-phosphate</name>
        <dbReference type="ChEBI" id="CHEBI:597326"/>
    </ligand>
</feature>
<keyword evidence="10 13" id="KW-0663">Pyridoxal phosphate</keyword>
<dbReference type="InterPro" id="IPR015421">
    <property type="entry name" value="PyrdxlP-dep_Trfase_major"/>
</dbReference>
<evidence type="ECO:0000313" key="14">
    <source>
        <dbReference type="EMBL" id="BAU56408.1"/>
    </source>
</evidence>
<comment type="subunit">
    <text evidence="4 13">Homodimer.</text>
</comment>
<feature type="binding site" evidence="13">
    <location>
        <position position="57"/>
    </location>
    <ligand>
        <name>substrate</name>
    </ligand>
</feature>
<comment type="subcellular location">
    <subcellularLocation>
        <location evidence="2 13">Cytoplasm</location>
    </subcellularLocation>
</comment>
<keyword evidence="5 13" id="KW-0963">Cytoplasm</keyword>
<dbReference type="NCBIfam" id="NF005443">
    <property type="entry name" value="PRK07030.1"/>
    <property type="match status" value="1"/>
</dbReference>
<feature type="binding site" evidence="13">
    <location>
        <begin position="117"/>
        <end position="118"/>
    </location>
    <ligand>
        <name>pyridoxal 5'-phosphate</name>
        <dbReference type="ChEBI" id="CHEBI:597326"/>
    </ligand>
</feature>
<dbReference type="KEGG" id="hhk:HH1059_23390"/>
<evidence type="ECO:0000256" key="4">
    <source>
        <dbReference type="ARBA" id="ARBA00011738"/>
    </source>
</evidence>
<dbReference type="Pfam" id="PF00202">
    <property type="entry name" value="Aminotran_3"/>
    <property type="match status" value="1"/>
</dbReference>
<comment type="function">
    <text evidence="13">Catalyzes the transfer of the alpha-amino group from S-adenosyl-L-methionine (SAM) to 7-keto-8-aminopelargonic acid (KAPA) to form 7,8-diaminopelargonic acid (DAPA). It is the only aminotransferase known to utilize SAM as an amino donor.</text>
</comment>
<dbReference type="InterPro" id="IPR005814">
    <property type="entry name" value="Aminotrans_3"/>
</dbReference>
<evidence type="ECO:0000256" key="5">
    <source>
        <dbReference type="ARBA" id="ARBA00022490"/>
    </source>
</evidence>
<keyword evidence="8 13" id="KW-0949">S-adenosyl-L-methionine</keyword>
<proteinExistence type="inferred from homology"/>
<comment type="similarity">
    <text evidence="12 13">Belongs to the class-III pyridoxal-phosphate-dependent aminotransferase family. BioA subfamily.</text>
</comment>
<dbReference type="PANTHER" id="PTHR42684">
    <property type="entry name" value="ADENOSYLMETHIONINE-8-AMINO-7-OXONONANOATE AMINOTRANSFERASE"/>
    <property type="match status" value="1"/>
</dbReference>